<evidence type="ECO:0000313" key="3">
    <source>
        <dbReference type="EMBL" id="CAA9348809.1"/>
    </source>
</evidence>
<dbReference type="InterPro" id="IPR011035">
    <property type="entry name" value="Ribosomal_bL25/Gln-tRNA_synth"/>
</dbReference>
<dbReference type="Pfam" id="PF14693">
    <property type="entry name" value="Ribosomal_TL5_C"/>
    <property type="match status" value="1"/>
</dbReference>
<dbReference type="Gene3D" id="2.170.120.20">
    <property type="entry name" value="Ribosomal protein L25, beta domain"/>
    <property type="match status" value="1"/>
</dbReference>
<reference evidence="3" key="1">
    <citation type="submission" date="2020-02" db="EMBL/GenBank/DDBJ databases">
        <authorList>
            <person name="Meier V. D."/>
        </authorList>
    </citation>
    <scope>NUCLEOTIDE SEQUENCE</scope>
    <source>
        <strain evidence="3">AVDCRST_MAG94</strain>
    </source>
</reference>
<accession>A0A6J4M306</accession>
<feature type="compositionally biased region" description="Acidic residues" evidence="1">
    <location>
        <begin position="59"/>
        <end position="71"/>
    </location>
</feature>
<dbReference type="InterPro" id="IPR037121">
    <property type="entry name" value="Ribosomal_bL25_C"/>
</dbReference>
<proteinExistence type="predicted"/>
<feature type="region of interest" description="Disordered" evidence="1">
    <location>
        <begin position="59"/>
        <end position="82"/>
    </location>
</feature>
<organism evidence="3">
    <name type="scientific">uncultured Leptolyngbya sp</name>
    <dbReference type="NCBI Taxonomy" id="332963"/>
    <lineage>
        <taxon>Bacteria</taxon>
        <taxon>Bacillati</taxon>
        <taxon>Cyanobacteriota</taxon>
        <taxon>Cyanophyceae</taxon>
        <taxon>Leptolyngbyales</taxon>
        <taxon>Leptolyngbyaceae</taxon>
        <taxon>Leptolyngbya group</taxon>
        <taxon>Leptolyngbya</taxon>
        <taxon>environmental samples</taxon>
    </lineage>
</organism>
<sequence length="82" mass="8767">MQVECAPDQIPEAIAVDVSQLHMGDTIYVHQLVLPEGVTVLGEPDRVAVSILPPQLIVEPEEEATETEATEEGTKATAEAES</sequence>
<feature type="domain" description="Large ribosomal subunit protein bL25 beta" evidence="2">
    <location>
        <begin position="2"/>
        <end position="55"/>
    </location>
</feature>
<protein>
    <recommendedName>
        <fullName evidence="2">Large ribosomal subunit protein bL25 beta domain-containing protein</fullName>
    </recommendedName>
</protein>
<name>A0A6J4M306_9CYAN</name>
<gene>
    <name evidence="3" type="ORF">AVDCRST_MAG94-2683</name>
</gene>
<evidence type="ECO:0000256" key="1">
    <source>
        <dbReference type="SAM" id="MobiDB-lite"/>
    </source>
</evidence>
<dbReference type="SUPFAM" id="SSF50715">
    <property type="entry name" value="Ribosomal protein L25-like"/>
    <property type="match status" value="1"/>
</dbReference>
<dbReference type="EMBL" id="CADCTY010000937">
    <property type="protein sequence ID" value="CAA9348809.1"/>
    <property type="molecule type" value="Genomic_DNA"/>
</dbReference>
<dbReference type="GO" id="GO:0006412">
    <property type="term" value="P:translation"/>
    <property type="evidence" value="ECO:0007669"/>
    <property type="project" value="InterPro"/>
</dbReference>
<evidence type="ECO:0000259" key="2">
    <source>
        <dbReference type="Pfam" id="PF14693"/>
    </source>
</evidence>
<dbReference type="InterPro" id="IPR020057">
    <property type="entry name" value="Ribosomal_bL25_b-dom"/>
</dbReference>
<dbReference type="AlphaFoldDB" id="A0A6J4M306"/>